<dbReference type="InterPro" id="IPR054510">
    <property type="entry name" value="Tm0771-like_C"/>
</dbReference>
<keyword evidence="3" id="KW-1185">Reference proteome</keyword>
<protein>
    <submittedName>
        <fullName evidence="2">DNA polymerase-3 subunit delta</fullName>
    </submittedName>
</protein>
<feature type="domain" description="Tm0771-like C-terminal" evidence="1">
    <location>
        <begin position="201"/>
        <end position="276"/>
    </location>
</feature>
<organism evidence="2 3">
    <name type="scientific">Fervidobacterium gondwanense DSM 13020</name>
    <dbReference type="NCBI Taxonomy" id="1121883"/>
    <lineage>
        <taxon>Bacteria</taxon>
        <taxon>Thermotogati</taxon>
        <taxon>Thermotogota</taxon>
        <taxon>Thermotogae</taxon>
        <taxon>Thermotogales</taxon>
        <taxon>Fervidobacteriaceae</taxon>
        <taxon>Fervidobacterium</taxon>
    </lineage>
</organism>
<dbReference type="SUPFAM" id="SSF52540">
    <property type="entry name" value="P-loop containing nucleoside triphosphate hydrolases"/>
    <property type="match status" value="1"/>
</dbReference>
<accession>A0A1M7S5Y2</accession>
<dbReference type="Proteomes" id="UP000184207">
    <property type="component" value="Unassembled WGS sequence"/>
</dbReference>
<evidence type="ECO:0000313" key="3">
    <source>
        <dbReference type="Proteomes" id="UP000184207"/>
    </source>
</evidence>
<dbReference type="PANTHER" id="PTHR11669">
    <property type="entry name" value="REPLICATION FACTOR C / DNA POLYMERASE III GAMMA-TAU SUBUNIT"/>
    <property type="match status" value="1"/>
</dbReference>
<dbReference type="OrthoDB" id="9810148at2"/>
<dbReference type="Pfam" id="PF13177">
    <property type="entry name" value="DNA_pol3_delta2"/>
    <property type="match status" value="1"/>
</dbReference>
<dbReference type="Gene3D" id="3.40.50.300">
    <property type="entry name" value="P-loop containing nucleotide triphosphate hydrolases"/>
    <property type="match status" value="1"/>
</dbReference>
<evidence type="ECO:0000259" key="1">
    <source>
        <dbReference type="Pfam" id="PF22227"/>
    </source>
</evidence>
<name>A0A1M7S5Y2_FERGO</name>
<dbReference type="Pfam" id="PF22227">
    <property type="entry name" value="DNA_pol3_gamma_R_C"/>
    <property type="match status" value="1"/>
</dbReference>
<dbReference type="STRING" id="1121883.SAMN02745226_00521"/>
<dbReference type="RefSeq" id="WP_072758043.1">
    <property type="nucleotide sequence ID" value="NZ_FRDJ01000002.1"/>
</dbReference>
<dbReference type="InterPro" id="IPR050238">
    <property type="entry name" value="DNA_Rep/Repair_Clamp_Loader"/>
</dbReference>
<proteinExistence type="predicted"/>
<sequence length="280" mass="32497">MDVTFNEISNAAENLRKRIENGKSYGLVVVNKSFARTLLRSIIDFSKISDVLIIEPETNIGIDEIRNAINFLEFTPQGDSKFVIIYDADKLTQEAANAFLKTLEEPPAYAVLILVTTRWNSLLPTIRSRLQKLYVKLEISSELNDFQRFIAYWNYDMLRELVGGNYDVLSEDELFESKTEDLSDLTIFMSLKEMFKKNISADLRTFSKFLLRLSKKNDVRFLKITAKAVMWTAFKDERLTLKEKIRLAQVCDSVLKAKVFNFNYQLTYYTLLLNLRGDNL</sequence>
<gene>
    <name evidence="2" type="ORF">SAMN02745226_00521</name>
</gene>
<dbReference type="EMBL" id="FRDJ01000002">
    <property type="protein sequence ID" value="SHN53745.1"/>
    <property type="molecule type" value="Genomic_DNA"/>
</dbReference>
<dbReference type="AlphaFoldDB" id="A0A1M7S5Y2"/>
<dbReference type="PANTHER" id="PTHR11669:SF8">
    <property type="entry name" value="DNA POLYMERASE III SUBUNIT DELTA"/>
    <property type="match status" value="1"/>
</dbReference>
<reference evidence="3" key="1">
    <citation type="submission" date="2016-12" db="EMBL/GenBank/DDBJ databases">
        <authorList>
            <person name="Varghese N."/>
            <person name="Submissions S."/>
        </authorList>
    </citation>
    <scope>NUCLEOTIDE SEQUENCE [LARGE SCALE GENOMIC DNA]</scope>
    <source>
        <strain evidence="3">DSM 13020</strain>
    </source>
</reference>
<evidence type="ECO:0000313" key="2">
    <source>
        <dbReference type="EMBL" id="SHN53745.1"/>
    </source>
</evidence>
<dbReference type="InterPro" id="IPR027417">
    <property type="entry name" value="P-loop_NTPase"/>
</dbReference>
<dbReference type="GO" id="GO:0006261">
    <property type="term" value="P:DNA-templated DNA replication"/>
    <property type="evidence" value="ECO:0007669"/>
    <property type="project" value="TreeGrafter"/>
</dbReference>